<sequence length="48" mass="5349">MAINILLALCMIIVFAILIMVDTHDKKVDNLLIILLGLILSIMITNLK</sequence>
<keyword evidence="1" id="KW-0812">Transmembrane</keyword>
<accession>A0AAU8GTI0</accession>
<feature type="transmembrane region" description="Helical" evidence="1">
    <location>
        <begin position="6"/>
        <end position="23"/>
    </location>
</feature>
<feature type="transmembrane region" description="Helical" evidence="1">
    <location>
        <begin position="30"/>
        <end position="47"/>
    </location>
</feature>
<organism evidence="2">
    <name type="scientific">Mammaliicoccus phage MSShimriz1</name>
    <dbReference type="NCBI Taxonomy" id="3230127"/>
    <lineage>
        <taxon>Viruses</taxon>
    </lineage>
</organism>
<reference evidence="2" key="1">
    <citation type="submission" date="2024-06" db="EMBL/GenBank/DDBJ databases">
        <authorList>
            <person name="Ashkenazi R."/>
            <person name="Lipszyc R.R."/>
            <person name="Braunstein R."/>
            <person name="Yerushalmy O."/>
            <person name="Alkalay-Oren S."/>
            <person name="Coppenhagn-Glazer S."/>
            <person name="Hazan R."/>
        </authorList>
    </citation>
    <scope>NUCLEOTIDE SEQUENCE</scope>
</reference>
<name>A0AAU8GTI0_9VIRU</name>
<evidence type="ECO:0000313" key="2">
    <source>
        <dbReference type="EMBL" id="XCH45219.1"/>
    </source>
</evidence>
<protein>
    <submittedName>
        <fullName evidence="2">Uncharacterized protein</fullName>
    </submittedName>
</protein>
<dbReference type="EMBL" id="PP931174">
    <property type="protein sequence ID" value="XCH45219.1"/>
    <property type="molecule type" value="Genomic_DNA"/>
</dbReference>
<proteinExistence type="predicted"/>
<keyword evidence="1" id="KW-1133">Transmembrane helix</keyword>
<evidence type="ECO:0000256" key="1">
    <source>
        <dbReference type="SAM" id="Phobius"/>
    </source>
</evidence>
<keyword evidence="1" id="KW-0472">Membrane</keyword>